<evidence type="ECO:0000256" key="6">
    <source>
        <dbReference type="ARBA" id="ARBA00023049"/>
    </source>
</evidence>
<feature type="signal peptide" evidence="8">
    <location>
        <begin position="1"/>
        <end position="38"/>
    </location>
</feature>
<protein>
    <recommendedName>
        <fullName evidence="9">Peptidase M14 domain-containing protein</fullName>
    </recommendedName>
</protein>
<dbReference type="InterPro" id="IPR000834">
    <property type="entry name" value="Peptidase_M14"/>
</dbReference>
<dbReference type="Pfam" id="PF00246">
    <property type="entry name" value="Peptidase_M14"/>
    <property type="match status" value="1"/>
</dbReference>
<comment type="caution">
    <text evidence="10">The sequence shown here is derived from an EMBL/GenBank/DDBJ whole genome shotgun (WGS) entry which is preliminary data.</text>
</comment>
<organism evidence="10 11">
    <name type="scientific">Cafeteria roenbergensis</name>
    <name type="common">Marine flagellate</name>
    <dbReference type="NCBI Taxonomy" id="33653"/>
    <lineage>
        <taxon>Eukaryota</taxon>
        <taxon>Sar</taxon>
        <taxon>Stramenopiles</taxon>
        <taxon>Bigyra</taxon>
        <taxon>Opalozoa</taxon>
        <taxon>Bicosoecida</taxon>
        <taxon>Cafeteriaceae</taxon>
        <taxon>Cafeteria</taxon>
    </lineage>
</organism>
<comment type="similarity">
    <text evidence="2">Belongs to the peptidase M14 family.</text>
</comment>
<feature type="compositionally biased region" description="Polar residues" evidence="7">
    <location>
        <begin position="200"/>
        <end position="218"/>
    </location>
</feature>
<evidence type="ECO:0000313" key="10">
    <source>
        <dbReference type="EMBL" id="KAA0157116.1"/>
    </source>
</evidence>
<feature type="domain" description="Peptidase M14" evidence="9">
    <location>
        <begin position="186"/>
        <end position="351"/>
    </location>
</feature>
<keyword evidence="11" id="KW-1185">Reference proteome</keyword>
<dbReference type="Proteomes" id="UP000323011">
    <property type="component" value="Unassembled WGS sequence"/>
</dbReference>
<feature type="chain" id="PRO_5022664590" description="Peptidase M14 domain-containing protein" evidence="8">
    <location>
        <begin position="39"/>
        <end position="568"/>
    </location>
</feature>
<keyword evidence="3" id="KW-0645">Protease</keyword>
<dbReference type="PANTHER" id="PTHR11705">
    <property type="entry name" value="PROTEASE FAMILY M14 CARBOXYPEPTIDASE A,B"/>
    <property type="match status" value="1"/>
</dbReference>
<feature type="region of interest" description="Disordered" evidence="7">
    <location>
        <begin position="195"/>
        <end position="229"/>
    </location>
</feature>
<dbReference type="Gene3D" id="3.40.630.10">
    <property type="entry name" value="Zn peptidases"/>
    <property type="match status" value="1"/>
</dbReference>
<evidence type="ECO:0000256" key="5">
    <source>
        <dbReference type="ARBA" id="ARBA00022833"/>
    </source>
</evidence>
<evidence type="ECO:0000256" key="2">
    <source>
        <dbReference type="ARBA" id="ARBA00005988"/>
    </source>
</evidence>
<dbReference type="EMBL" id="VLTN01000002">
    <property type="protein sequence ID" value="KAA0157116.1"/>
    <property type="molecule type" value="Genomic_DNA"/>
</dbReference>
<keyword evidence="8" id="KW-0732">Signal</keyword>
<evidence type="ECO:0000256" key="4">
    <source>
        <dbReference type="ARBA" id="ARBA00022801"/>
    </source>
</evidence>
<proteinExistence type="inferred from homology"/>
<evidence type="ECO:0000313" key="11">
    <source>
        <dbReference type="Proteomes" id="UP000323011"/>
    </source>
</evidence>
<reference evidence="10 11" key="1">
    <citation type="submission" date="2019-07" db="EMBL/GenBank/DDBJ databases">
        <title>Genomes of Cafeteria roenbergensis.</title>
        <authorList>
            <person name="Fischer M.G."/>
            <person name="Hackl T."/>
            <person name="Roman M."/>
        </authorList>
    </citation>
    <scope>NUCLEOTIDE SEQUENCE [LARGE SCALE GENOMIC DNA]</scope>
    <source>
        <strain evidence="10 11">BVI</strain>
    </source>
</reference>
<comment type="cofactor">
    <cofactor evidence="1">
        <name>Zn(2+)</name>
        <dbReference type="ChEBI" id="CHEBI:29105"/>
    </cofactor>
</comment>
<accession>A0A5A8CVP2</accession>
<evidence type="ECO:0000259" key="9">
    <source>
        <dbReference type="Pfam" id="PF00246"/>
    </source>
</evidence>
<name>A0A5A8CVP2_CAFRO</name>
<dbReference type="GO" id="GO:0008270">
    <property type="term" value="F:zinc ion binding"/>
    <property type="evidence" value="ECO:0007669"/>
    <property type="project" value="InterPro"/>
</dbReference>
<evidence type="ECO:0000256" key="3">
    <source>
        <dbReference type="ARBA" id="ARBA00022670"/>
    </source>
</evidence>
<evidence type="ECO:0000256" key="7">
    <source>
        <dbReference type="SAM" id="MobiDB-lite"/>
    </source>
</evidence>
<evidence type="ECO:0000256" key="1">
    <source>
        <dbReference type="ARBA" id="ARBA00001947"/>
    </source>
</evidence>
<keyword evidence="6" id="KW-0482">Metalloprotease</keyword>
<sequence length="568" mass="58404">MPSARVAARTRLRGTPASRAFLGLSAVLALGAFPGSHGASVFGHRNVSDALAQFEGLLDMARSAGLNASSRQLGTVTSAFCFGSACPSLASEDVERGGASLMIASLHRGNEPMALTATLEGVRALLAEEQHRHLFASRTLWVVPAVGARAYSVNVEKAANGSLQSDLTVRKAPVTASKAEGDATTQCEDASAAGVDLGSNYDTQVDGQTGSVASTDPCSPNFGGSAPLSEPEPMAVAALATSLQPAALLEVGAFGAVVRTPFAWVSDQSTQGNPIAEEPEGGRTASRCRAVGASAVAALDSAPQTAGQPAPAPHEWVWGPGGAPEVDQRLIGTATAGGLADWAAAKLAIASAQVMMGPVATGGASGPCRGHSRVDGCLWPGDDEVAALASEAQPLFLAALAAAGPLPLVSLVASEVSQADTGDDAVHARSCDRDPVRDRHCKCDRDPVRDRHCKCDRDPVRDRHCKCDRDPVRDRHCKCDRDPVRDRLCNCKCDPVSVLASAATLSGILSAAAAEATLRLENGLCALDPASVVGGRLIISTSAGCVVVEPLRFQLSHGDAFATHPVSR</sequence>
<evidence type="ECO:0000256" key="8">
    <source>
        <dbReference type="SAM" id="SignalP"/>
    </source>
</evidence>
<dbReference type="GO" id="GO:0004181">
    <property type="term" value="F:metallocarboxypeptidase activity"/>
    <property type="evidence" value="ECO:0007669"/>
    <property type="project" value="InterPro"/>
</dbReference>
<dbReference type="GO" id="GO:0005615">
    <property type="term" value="C:extracellular space"/>
    <property type="evidence" value="ECO:0007669"/>
    <property type="project" value="TreeGrafter"/>
</dbReference>
<keyword evidence="4" id="KW-0378">Hydrolase</keyword>
<dbReference type="GO" id="GO:0006508">
    <property type="term" value="P:proteolysis"/>
    <property type="evidence" value="ECO:0007669"/>
    <property type="project" value="UniProtKB-KW"/>
</dbReference>
<gene>
    <name evidence="10" type="ORF">FNF29_00468</name>
</gene>
<dbReference type="AlphaFoldDB" id="A0A5A8CVP2"/>
<dbReference type="SUPFAM" id="SSF53187">
    <property type="entry name" value="Zn-dependent exopeptidases"/>
    <property type="match status" value="1"/>
</dbReference>
<keyword evidence="5" id="KW-0862">Zinc</keyword>
<dbReference type="PANTHER" id="PTHR11705:SF143">
    <property type="entry name" value="SLL0236 PROTEIN"/>
    <property type="match status" value="1"/>
</dbReference>